<dbReference type="Proteomes" id="UP000800200">
    <property type="component" value="Unassembled WGS sequence"/>
</dbReference>
<organism evidence="1 2">
    <name type="scientific">Zopfia rhizophila CBS 207.26</name>
    <dbReference type="NCBI Taxonomy" id="1314779"/>
    <lineage>
        <taxon>Eukaryota</taxon>
        <taxon>Fungi</taxon>
        <taxon>Dikarya</taxon>
        <taxon>Ascomycota</taxon>
        <taxon>Pezizomycotina</taxon>
        <taxon>Dothideomycetes</taxon>
        <taxon>Dothideomycetes incertae sedis</taxon>
        <taxon>Zopfiaceae</taxon>
        <taxon>Zopfia</taxon>
    </lineage>
</organism>
<dbReference type="EMBL" id="ML994642">
    <property type="protein sequence ID" value="KAF2183479.1"/>
    <property type="molecule type" value="Genomic_DNA"/>
</dbReference>
<protein>
    <submittedName>
        <fullName evidence="1">Uncharacterized protein</fullName>
    </submittedName>
</protein>
<dbReference type="AlphaFoldDB" id="A0A6A6DYX6"/>
<evidence type="ECO:0000313" key="2">
    <source>
        <dbReference type="Proteomes" id="UP000800200"/>
    </source>
</evidence>
<dbReference type="OrthoDB" id="5325862at2759"/>
<proteinExistence type="predicted"/>
<gene>
    <name evidence="1" type="ORF">K469DRAFT_710656</name>
</gene>
<keyword evidence="2" id="KW-1185">Reference proteome</keyword>
<reference evidence="1" key="1">
    <citation type="journal article" date="2020" name="Stud. Mycol.">
        <title>101 Dothideomycetes genomes: a test case for predicting lifestyles and emergence of pathogens.</title>
        <authorList>
            <person name="Haridas S."/>
            <person name="Albert R."/>
            <person name="Binder M."/>
            <person name="Bloem J."/>
            <person name="Labutti K."/>
            <person name="Salamov A."/>
            <person name="Andreopoulos B."/>
            <person name="Baker S."/>
            <person name="Barry K."/>
            <person name="Bills G."/>
            <person name="Bluhm B."/>
            <person name="Cannon C."/>
            <person name="Castanera R."/>
            <person name="Culley D."/>
            <person name="Daum C."/>
            <person name="Ezra D."/>
            <person name="Gonzalez J."/>
            <person name="Henrissat B."/>
            <person name="Kuo A."/>
            <person name="Liang C."/>
            <person name="Lipzen A."/>
            <person name="Lutzoni F."/>
            <person name="Magnuson J."/>
            <person name="Mondo S."/>
            <person name="Nolan M."/>
            <person name="Ohm R."/>
            <person name="Pangilinan J."/>
            <person name="Park H.-J."/>
            <person name="Ramirez L."/>
            <person name="Alfaro M."/>
            <person name="Sun H."/>
            <person name="Tritt A."/>
            <person name="Yoshinaga Y."/>
            <person name="Zwiers L.-H."/>
            <person name="Turgeon B."/>
            <person name="Goodwin S."/>
            <person name="Spatafora J."/>
            <person name="Crous P."/>
            <person name="Grigoriev I."/>
        </authorList>
    </citation>
    <scope>NUCLEOTIDE SEQUENCE</scope>
    <source>
        <strain evidence="1">CBS 207.26</strain>
    </source>
</reference>
<evidence type="ECO:0000313" key="1">
    <source>
        <dbReference type="EMBL" id="KAF2183479.1"/>
    </source>
</evidence>
<sequence length="264" mass="28628">MSVALSTTTLTEKELEGPPVDIKTLSEKEKQELSTSDTISIASGTTLAPGDAPFYGVKSLHINTKGIPVLRLPLPPSELQISIHNPDGTLAYLSTRERRSSGNSILSDTSGNQLIGTTYFFGPSRDPVLHILGTESQEIRTVSKWTSRCQKFLLPDGRTFEWEYKKEKGVGDKGKKGTALALSMDGKRMAMLVRNKDTRTEGSKGCSAGNGGELVLGRDVGMEKEGLGLSEEVVVATCLLMLKKEVDRRRTIQFMVLLSAAHGS</sequence>
<accession>A0A6A6DYX6</accession>
<name>A0A6A6DYX6_9PEZI</name>